<comment type="caution">
    <text evidence="1">The sequence shown here is derived from an EMBL/GenBank/DDBJ whole genome shotgun (WGS) entry which is preliminary data.</text>
</comment>
<proteinExistence type="predicted"/>
<dbReference type="Proteomes" id="UP000321058">
    <property type="component" value="Unassembled WGS sequence"/>
</dbReference>
<dbReference type="PANTHER" id="PTHR36109">
    <property type="entry name" value="MEMBRANE PROTEIN-RELATED"/>
    <property type="match status" value="1"/>
</dbReference>
<keyword evidence="2" id="KW-1185">Reference proteome</keyword>
<gene>
    <name evidence="1" type="ORF">RSO01_83060</name>
</gene>
<dbReference type="EMBL" id="BKAJ01000202">
    <property type="protein sequence ID" value="GEP61140.1"/>
    <property type="molecule type" value="Genomic_DNA"/>
</dbReference>
<name>A0A512NQB7_9HYPH</name>
<dbReference type="AlphaFoldDB" id="A0A512NQB7"/>
<dbReference type="PANTHER" id="PTHR36109:SF2">
    <property type="entry name" value="MEMBRANE PROTEIN"/>
    <property type="match status" value="1"/>
</dbReference>
<evidence type="ECO:0000313" key="1">
    <source>
        <dbReference type="EMBL" id="GEP61140.1"/>
    </source>
</evidence>
<dbReference type="RefSeq" id="WP_147156464.1">
    <property type="nucleotide sequence ID" value="NZ_BKAJ01000202.1"/>
</dbReference>
<evidence type="ECO:0008006" key="3">
    <source>
        <dbReference type="Google" id="ProtNLM"/>
    </source>
</evidence>
<reference evidence="1 2" key="1">
    <citation type="submission" date="2019-07" db="EMBL/GenBank/DDBJ databases">
        <title>Whole genome shotgun sequence of Reyranella soli NBRC 108950.</title>
        <authorList>
            <person name="Hosoyama A."/>
            <person name="Uohara A."/>
            <person name="Ohji S."/>
            <person name="Ichikawa N."/>
        </authorList>
    </citation>
    <scope>NUCLEOTIDE SEQUENCE [LARGE SCALE GENOMIC DNA]</scope>
    <source>
        <strain evidence="1 2">NBRC 108950</strain>
    </source>
</reference>
<dbReference type="InterPro" id="IPR052948">
    <property type="entry name" value="Low_temp-induced_all0457"/>
</dbReference>
<protein>
    <recommendedName>
        <fullName evidence="3">Glycine zipper domain-containing protein</fullName>
    </recommendedName>
</protein>
<evidence type="ECO:0000313" key="2">
    <source>
        <dbReference type="Proteomes" id="UP000321058"/>
    </source>
</evidence>
<accession>A0A512NQB7</accession>
<organism evidence="1 2">
    <name type="scientific">Reyranella soli</name>
    <dbReference type="NCBI Taxonomy" id="1230389"/>
    <lineage>
        <taxon>Bacteria</taxon>
        <taxon>Pseudomonadati</taxon>
        <taxon>Pseudomonadota</taxon>
        <taxon>Alphaproteobacteria</taxon>
        <taxon>Hyphomicrobiales</taxon>
        <taxon>Reyranellaceae</taxon>
        <taxon>Reyranella</taxon>
    </lineage>
</organism>
<dbReference type="OrthoDB" id="7204249at2"/>
<sequence length="195" mass="20277">MQTITRVYDTYGQARYVVADLETSGIKSSDINLIANKYICDETARIEEPSAAGPSAGVGAALGGTAGLLAGLGIIAIPGLGPVVAAGALAATAIGAAAGAVTGGVVGALVSAGVPEEEAHVYCEAVRRGGTLVSVRTADDNVAFVQQIMNRHRPIDPIERRSAYRGQGWTRFDPAARPYRPSEAEIQRLRTPYQN</sequence>